<evidence type="ECO:0000313" key="10">
    <source>
        <dbReference type="EMBL" id="SDB15640.1"/>
    </source>
</evidence>
<comment type="catalytic activity">
    <reaction evidence="1">
        <text>ATP + protein L-histidine = ADP + protein N-phospho-L-histidine.</text>
        <dbReference type="EC" id="2.7.13.3"/>
    </reaction>
</comment>
<keyword evidence="3" id="KW-0597">Phosphoprotein</keyword>
<keyword evidence="11" id="KW-1185">Reference proteome</keyword>
<dbReference type="PROSITE" id="PS50113">
    <property type="entry name" value="PAC"/>
    <property type="match status" value="1"/>
</dbReference>
<keyword evidence="8" id="KW-0067">ATP-binding</keyword>
<dbReference type="Gene3D" id="3.30.450.20">
    <property type="entry name" value="PAS domain"/>
    <property type="match status" value="1"/>
</dbReference>
<dbReference type="SMART" id="SM00911">
    <property type="entry name" value="HWE_HK"/>
    <property type="match status" value="1"/>
</dbReference>
<evidence type="ECO:0000313" key="11">
    <source>
        <dbReference type="Proteomes" id="UP000199071"/>
    </source>
</evidence>
<dbReference type="Pfam" id="PF07536">
    <property type="entry name" value="HWE_HK"/>
    <property type="match status" value="1"/>
</dbReference>
<evidence type="ECO:0000256" key="1">
    <source>
        <dbReference type="ARBA" id="ARBA00000085"/>
    </source>
</evidence>
<protein>
    <recommendedName>
        <fullName evidence="2">histidine kinase</fullName>
        <ecNumber evidence="2">2.7.13.3</ecNumber>
    </recommendedName>
</protein>
<sequence>MSNERQGLNDRVEKALAILSGTPISFSYQDAELRYVWFENAPAEWAVDEATGGGDADLFPASSAASLTAAKAEVVGNAVSRKAELTLDHPEGQRFYDIFLQPDCDADGNVIGVLSSIVDVSDRRRSEAIRETLLREVTHRSKNLLAIVMSLAAQTSRTARTVDDFLDRFNGRVQSMSRSQDLITEANWRGAQLSELIATQVESFAARGRQQVVLHGRDYYLKPNAALYVGLALHELAVNSVQTGALATPNGRVSVAVTALPGFNDRADPTTPALSLMWSETGEGPVEEPDREEFGYVLLSRLVPLAVGGASELSGGPDGLRYALTLQRREIE</sequence>
<keyword evidence="4" id="KW-0808">Transferase</keyword>
<keyword evidence="7 10" id="KW-0418">Kinase</keyword>
<dbReference type="Proteomes" id="UP000199071">
    <property type="component" value="Unassembled WGS sequence"/>
</dbReference>
<evidence type="ECO:0000256" key="3">
    <source>
        <dbReference type="ARBA" id="ARBA00022553"/>
    </source>
</evidence>
<organism evidence="10 11">
    <name type="scientific">Bauldia litoralis</name>
    <dbReference type="NCBI Taxonomy" id="665467"/>
    <lineage>
        <taxon>Bacteria</taxon>
        <taxon>Pseudomonadati</taxon>
        <taxon>Pseudomonadota</taxon>
        <taxon>Alphaproteobacteria</taxon>
        <taxon>Hyphomicrobiales</taxon>
        <taxon>Kaistiaceae</taxon>
        <taxon>Bauldia</taxon>
    </lineage>
</organism>
<dbReference type="STRING" id="665467.SAMN02982931_01229"/>
<evidence type="ECO:0000256" key="8">
    <source>
        <dbReference type="ARBA" id="ARBA00022840"/>
    </source>
</evidence>
<dbReference type="AlphaFoldDB" id="A0A1G6B4Q6"/>
<dbReference type="InterPro" id="IPR011102">
    <property type="entry name" value="Sig_transdc_His_kinase_HWE"/>
</dbReference>
<evidence type="ECO:0000256" key="6">
    <source>
        <dbReference type="ARBA" id="ARBA00022741"/>
    </source>
</evidence>
<keyword evidence="6" id="KW-0547">Nucleotide-binding</keyword>
<dbReference type="GO" id="GO:0004673">
    <property type="term" value="F:protein histidine kinase activity"/>
    <property type="evidence" value="ECO:0007669"/>
    <property type="project" value="UniProtKB-EC"/>
</dbReference>
<dbReference type="GO" id="GO:0005524">
    <property type="term" value="F:ATP binding"/>
    <property type="evidence" value="ECO:0007669"/>
    <property type="project" value="UniProtKB-KW"/>
</dbReference>
<dbReference type="PANTHER" id="PTHR41523:SF8">
    <property type="entry name" value="ETHYLENE RESPONSE SENSOR PROTEIN"/>
    <property type="match status" value="1"/>
</dbReference>
<evidence type="ECO:0000256" key="2">
    <source>
        <dbReference type="ARBA" id="ARBA00012438"/>
    </source>
</evidence>
<evidence type="ECO:0000256" key="5">
    <source>
        <dbReference type="ARBA" id="ARBA00022737"/>
    </source>
</evidence>
<dbReference type="SUPFAM" id="SSF55785">
    <property type="entry name" value="PYP-like sensor domain (PAS domain)"/>
    <property type="match status" value="1"/>
</dbReference>
<proteinExistence type="predicted"/>
<dbReference type="InterPro" id="IPR035965">
    <property type="entry name" value="PAS-like_dom_sf"/>
</dbReference>
<accession>A0A1G6B4Q6</accession>
<dbReference type="InterPro" id="IPR013656">
    <property type="entry name" value="PAS_4"/>
</dbReference>
<reference evidence="10 11" key="1">
    <citation type="submission" date="2016-10" db="EMBL/GenBank/DDBJ databases">
        <authorList>
            <person name="de Groot N.N."/>
        </authorList>
    </citation>
    <scope>NUCLEOTIDE SEQUENCE [LARGE SCALE GENOMIC DNA]</scope>
    <source>
        <strain evidence="10 11">ATCC 35022</strain>
    </source>
</reference>
<evidence type="ECO:0000256" key="4">
    <source>
        <dbReference type="ARBA" id="ARBA00022679"/>
    </source>
</evidence>
<dbReference type="EMBL" id="FMXQ01000002">
    <property type="protein sequence ID" value="SDB15640.1"/>
    <property type="molecule type" value="Genomic_DNA"/>
</dbReference>
<dbReference type="EC" id="2.7.13.3" evidence="2"/>
<gene>
    <name evidence="10" type="ORF">SAMN02982931_01229</name>
</gene>
<dbReference type="Pfam" id="PF08448">
    <property type="entry name" value="PAS_4"/>
    <property type="match status" value="1"/>
</dbReference>
<evidence type="ECO:0000259" key="9">
    <source>
        <dbReference type="PROSITE" id="PS50113"/>
    </source>
</evidence>
<evidence type="ECO:0000256" key="7">
    <source>
        <dbReference type="ARBA" id="ARBA00022777"/>
    </source>
</evidence>
<feature type="domain" description="PAC" evidence="9">
    <location>
        <begin position="81"/>
        <end position="132"/>
    </location>
</feature>
<dbReference type="PANTHER" id="PTHR41523">
    <property type="entry name" value="TWO-COMPONENT SYSTEM SENSOR PROTEIN"/>
    <property type="match status" value="1"/>
</dbReference>
<keyword evidence="5" id="KW-0677">Repeat</keyword>
<dbReference type="InterPro" id="IPR000700">
    <property type="entry name" value="PAS-assoc_C"/>
</dbReference>
<name>A0A1G6B4Q6_9HYPH</name>